<sequence>MDLINSYQEDNSNKNLLYLAKPVYGGWVTFTAHLSHKYNSPIYKIAGRNEKFKRNYGYECEYQNLDISEILKLNNIMITAVDKHYYEYLYLFPPNTEIVIHDPTECKVNKKTPNPLVQVTEKNDNILLNHFKVITIRESVQEYLVNTFNIQSQFMPHPFYPYEVPECEGLGYECVSISRIDFDKNTDILLKANKILKDPKKHIYIFGAENRLYVHHKLKELNFTEYWKGKFPKNLSPTYEGRSILKDAKYMIDMSIIKGDGGGTQYTFLEAIHQDCVLILHLDWINAGNTFQSGVNCIGVSTGEELAQVIEKGLSEEEFNNILTNSKKILEKHV</sequence>
<dbReference type="EMBL" id="MN738838">
    <property type="protein sequence ID" value="QHT39052.1"/>
    <property type="molecule type" value="Genomic_DNA"/>
</dbReference>
<dbReference type="AlphaFoldDB" id="A0A6C0FCW7"/>
<proteinExistence type="predicted"/>
<organism evidence="1">
    <name type="scientific">viral metagenome</name>
    <dbReference type="NCBI Taxonomy" id="1070528"/>
    <lineage>
        <taxon>unclassified sequences</taxon>
        <taxon>metagenomes</taxon>
        <taxon>organismal metagenomes</taxon>
    </lineage>
</organism>
<accession>A0A6C0FCW7</accession>
<evidence type="ECO:0000313" key="1">
    <source>
        <dbReference type="EMBL" id="QHT39052.1"/>
    </source>
</evidence>
<protein>
    <recommendedName>
        <fullName evidence="2">Glycosyl transferase family 1 domain-containing protein</fullName>
    </recommendedName>
</protein>
<evidence type="ECO:0008006" key="2">
    <source>
        <dbReference type="Google" id="ProtNLM"/>
    </source>
</evidence>
<dbReference type="Gene3D" id="3.40.50.2000">
    <property type="entry name" value="Glycogen Phosphorylase B"/>
    <property type="match status" value="1"/>
</dbReference>
<name>A0A6C0FCW7_9ZZZZ</name>
<reference evidence="1" key="1">
    <citation type="journal article" date="2020" name="Nature">
        <title>Giant virus diversity and host interactions through global metagenomics.</title>
        <authorList>
            <person name="Schulz F."/>
            <person name="Roux S."/>
            <person name="Paez-Espino D."/>
            <person name="Jungbluth S."/>
            <person name="Walsh D.A."/>
            <person name="Denef V.J."/>
            <person name="McMahon K.D."/>
            <person name="Konstantinidis K.T."/>
            <person name="Eloe-Fadrosh E.A."/>
            <person name="Kyrpides N.C."/>
            <person name="Woyke T."/>
        </authorList>
    </citation>
    <scope>NUCLEOTIDE SEQUENCE</scope>
    <source>
        <strain evidence="1">GVMAG-S-ERX556126-94</strain>
    </source>
</reference>